<evidence type="ECO:0000256" key="2">
    <source>
        <dbReference type="ARBA" id="ARBA00022679"/>
    </source>
</evidence>
<dbReference type="CDD" id="cd00834">
    <property type="entry name" value="KAS_I_II"/>
    <property type="match status" value="1"/>
</dbReference>
<protein>
    <submittedName>
        <fullName evidence="5">Beta-ketoacyl-[acyl-carrier-protein] synthase family protein</fullName>
    </submittedName>
</protein>
<dbReference type="PANTHER" id="PTHR11712:SF336">
    <property type="entry name" value="3-OXOACYL-[ACYL-CARRIER-PROTEIN] SYNTHASE, MITOCHONDRIAL"/>
    <property type="match status" value="1"/>
</dbReference>
<dbReference type="GO" id="GO:0004315">
    <property type="term" value="F:3-oxoacyl-[acyl-carrier-protein] synthase activity"/>
    <property type="evidence" value="ECO:0007669"/>
    <property type="project" value="TreeGrafter"/>
</dbReference>
<dbReference type="PROSITE" id="PS52004">
    <property type="entry name" value="KS3_2"/>
    <property type="match status" value="1"/>
</dbReference>
<evidence type="ECO:0000313" key="6">
    <source>
        <dbReference type="Proteomes" id="UP000239388"/>
    </source>
</evidence>
<sequence length="450" mass="48198">MASKARAIGRSHGGAKRHLAVGIRNVTMEDAKDPVVITGIGLITSVGQDRESTWASIQRGTCGIRRMTGISPIEDNLVLGAPVDVPAGYEPRLKLLTLNEIAAAEALQDAQIDMESVDRTRFGCAVSAGMGDARAIFDVIDVPGGTWPVAGGLPHEQFFPCTPSYHVAHKFQLEGPRLSHSTACASGLVELGCAVRAIQDRQCDIALAGSAEAIDPLFVAGFRKMRVLSDDADPVRACRPFDKTRNGFVIGEGAAMFVVERLSHALARGAKIYAEVLGCRMLAEAHHVTGIDMNSDALERLLRITLKSSNLGPRDIDYVNCHGTGTQQNDVNEARGIRAAFGPFANRLCASSIKSMIGHLLNASGSVELAMTALALRDGFVPPTSNLRSIDPEVDIDCVPLVGRQLRIQHAIKLSVAFGGHLVAVALRRWNDSQTGFAYPELPEDIRRAA</sequence>
<dbReference type="InterPro" id="IPR014030">
    <property type="entry name" value="Ketoacyl_synth_N"/>
</dbReference>
<dbReference type="InterPro" id="IPR020841">
    <property type="entry name" value="PKS_Beta-ketoAc_synthase_dom"/>
</dbReference>
<dbReference type="GO" id="GO:0006633">
    <property type="term" value="P:fatty acid biosynthetic process"/>
    <property type="evidence" value="ECO:0007669"/>
    <property type="project" value="TreeGrafter"/>
</dbReference>
<dbReference type="InterPro" id="IPR014031">
    <property type="entry name" value="Ketoacyl_synth_C"/>
</dbReference>
<dbReference type="Proteomes" id="UP000239388">
    <property type="component" value="Unassembled WGS sequence"/>
</dbReference>
<dbReference type="SMART" id="SM00825">
    <property type="entry name" value="PKS_KS"/>
    <property type="match status" value="1"/>
</dbReference>
<dbReference type="InterPro" id="IPR016039">
    <property type="entry name" value="Thiolase-like"/>
</dbReference>
<dbReference type="Pfam" id="PF00109">
    <property type="entry name" value="ketoacyl-synt"/>
    <property type="match status" value="1"/>
</dbReference>
<reference evidence="5 6" key="1">
    <citation type="submission" date="2018-02" db="EMBL/GenBank/DDBJ databases">
        <title>Comparative genomes isolates from brazilian mangrove.</title>
        <authorList>
            <person name="Araujo J.E."/>
            <person name="Taketani R.G."/>
            <person name="Silva M.C.P."/>
            <person name="Loureco M.V."/>
            <person name="Andreote F.D."/>
        </authorList>
    </citation>
    <scope>NUCLEOTIDE SEQUENCE [LARGE SCALE GENOMIC DNA]</scope>
    <source>
        <strain evidence="5 6">NAP PRIS-MGV</strain>
    </source>
</reference>
<gene>
    <name evidence="5" type="ORF">C5Y98_02790</name>
</gene>
<accession>A0A2S8GB31</accession>
<evidence type="ECO:0000256" key="3">
    <source>
        <dbReference type="RuleBase" id="RU003694"/>
    </source>
</evidence>
<dbReference type="GO" id="GO:0005829">
    <property type="term" value="C:cytosol"/>
    <property type="evidence" value="ECO:0007669"/>
    <property type="project" value="TreeGrafter"/>
</dbReference>
<dbReference type="EMBL" id="PUIB01000005">
    <property type="protein sequence ID" value="PQO41668.1"/>
    <property type="molecule type" value="Genomic_DNA"/>
</dbReference>
<name>A0A2S8GB31_9BACT</name>
<keyword evidence="2 3" id="KW-0808">Transferase</keyword>
<evidence type="ECO:0000313" key="5">
    <source>
        <dbReference type="EMBL" id="PQO41668.1"/>
    </source>
</evidence>
<feature type="domain" description="Ketosynthase family 3 (KS3)" evidence="4">
    <location>
        <begin position="32"/>
        <end position="429"/>
    </location>
</feature>
<dbReference type="Gene3D" id="3.40.47.10">
    <property type="match status" value="1"/>
</dbReference>
<comment type="caution">
    <text evidence="5">The sequence shown here is derived from an EMBL/GenBank/DDBJ whole genome shotgun (WGS) entry which is preliminary data.</text>
</comment>
<comment type="similarity">
    <text evidence="1 3">Belongs to the thiolase-like superfamily. Beta-ketoacyl-ACP synthases family.</text>
</comment>
<dbReference type="InterPro" id="IPR000794">
    <property type="entry name" value="Beta-ketoacyl_synthase"/>
</dbReference>
<organism evidence="5 6">
    <name type="scientific">Blastopirellula marina</name>
    <dbReference type="NCBI Taxonomy" id="124"/>
    <lineage>
        <taxon>Bacteria</taxon>
        <taxon>Pseudomonadati</taxon>
        <taxon>Planctomycetota</taxon>
        <taxon>Planctomycetia</taxon>
        <taxon>Pirellulales</taxon>
        <taxon>Pirellulaceae</taxon>
        <taxon>Blastopirellula</taxon>
    </lineage>
</organism>
<dbReference type="Pfam" id="PF02801">
    <property type="entry name" value="Ketoacyl-synt_C"/>
    <property type="match status" value="1"/>
</dbReference>
<dbReference type="SUPFAM" id="SSF53901">
    <property type="entry name" value="Thiolase-like"/>
    <property type="match status" value="1"/>
</dbReference>
<evidence type="ECO:0000259" key="4">
    <source>
        <dbReference type="PROSITE" id="PS52004"/>
    </source>
</evidence>
<dbReference type="PANTHER" id="PTHR11712">
    <property type="entry name" value="POLYKETIDE SYNTHASE-RELATED"/>
    <property type="match status" value="1"/>
</dbReference>
<proteinExistence type="inferred from homology"/>
<dbReference type="AlphaFoldDB" id="A0A2S8GB31"/>
<evidence type="ECO:0000256" key="1">
    <source>
        <dbReference type="ARBA" id="ARBA00008467"/>
    </source>
</evidence>